<comment type="caution">
    <text evidence="5">The sequence shown here is derived from an EMBL/GenBank/DDBJ whole genome shotgun (WGS) entry which is preliminary data.</text>
</comment>
<dbReference type="Pfam" id="PF00675">
    <property type="entry name" value="Peptidase_M16"/>
    <property type="match status" value="1"/>
</dbReference>
<dbReference type="InterPro" id="IPR001431">
    <property type="entry name" value="Pept_M16_Zn_BS"/>
</dbReference>
<sequence>MGFPVSVTKLDQGITVVHQNLAVTPVTVVDVWVKAGARVEPHHWKGTAHFLEHMIFKGSEDILPGDFDQIIEHNGGITNAFTSYDYAHFFLTVAGDRLTQTLPYLGEILLQAGIPDEEFIRERDVILEEIRSSSDDPDWICFQSLCETLYQHHPYGHSILGHETQLKDYSAHQLRCFHRTHYQPHNMTVVVVGNIEKKAAISLIEKTFSNFRIPSECPPHEIKPEPPLTEIRRNHIYFPRLAQGRLLMGWIGPGIDELEKGLGLDLLSVILGGSRTSRLVQELREDKQRVMDIESSFSLQQDSSLFTITAWLDPQDLEEVEAIICDRLKQLQQEPITEVELNKAKRLLCHDYIFSTETPSQLAGLYGYYQTLAHAELALRYPILIQQYTAEKLQELACQYLSPEQYAITLMKPC</sequence>
<dbReference type="AlphaFoldDB" id="A3ITK6"/>
<dbReference type="InterPro" id="IPR050361">
    <property type="entry name" value="MPP/UQCRC_Complex"/>
</dbReference>
<dbReference type="GO" id="GO:0006508">
    <property type="term" value="P:proteolysis"/>
    <property type="evidence" value="ECO:0007669"/>
    <property type="project" value="UniProtKB-KW"/>
</dbReference>
<feature type="domain" description="Peptidase M16 C-terminal" evidence="4">
    <location>
        <begin position="170"/>
        <end position="348"/>
    </location>
</feature>
<dbReference type="eggNOG" id="COG0612">
    <property type="taxonomic scope" value="Bacteria"/>
</dbReference>
<dbReference type="Proteomes" id="UP000003781">
    <property type="component" value="Unassembled WGS sequence"/>
</dbReference>
<dbReference type="InterPro" id="IPR011765">
    <property type="entry name" value="Pept_M16_N"/>
</dbReference>
<dbReference type="GO" id="GO:0046872">
    <property type="term" value="F:metal ion binding"/>
    <property type="evidence" value="ECO:0007669"/>
    <property type="project" value="InterPro"/>
</dbReference>
<evidence type="ECO:0000259" key="3">
    <source>
        <dbReference type="Pfam" id="PF00675"/>
    </source>
</evidence>
<dbReference type="EMBL" id="AAXW01000029">
    <property type="protein sequence ID" value="EAZ90187.1"/>
    <property type="molecule type" value="Genomic_DNA"/>
</dbReference>
<evidence type="ECO:0000256" key="2">
    <source>
        <dbReference type="RuleBase" id="RU004447"/>
    </source>
</evidence>
<evidence type="ECO:0000313" key="6">
    <source>
        <dbReference type="Proteomes" id="UP000003781"/>
    </source>
</evidence>
<proteinExistence type="inferred from homology"/>
<dbReference type="Pfam" id="PF05193">
    <property type="entry name" value="Peptidase_M16_C"/>
    <property type="match status" value="1"/>
</dbReference>
<dbReference type="InterPro" id="IPR007863">
    <property type="entry name" value="Peptidase_M16_C"/>
</dbReference>
<evidence type="ECO:0000256" key="1">
    <source>
        <dbReference type="ARBA" id="ARBA00007261"/>
    </source>
</evidence>
<dbReference type="SUPFAM" id="SSF63411">
    <property type="entry name" value="LuxS/MPP-like metallohydrolase"/>
    <property type="match status" value="2"/>
</dbReference>
<name>A3ITK6_9CHRO</name>
<protein>
    <submittedName>
        <fullName evidence="5">Processing protease</fullName>
    </submittedName>
</protein>
<dbReference type="InterPro" id="IPR011249">
    <property type="entry name" value="Metalloenz_LuxS/M16"/>
</dbReference>
<reference evidence="5 6" key="1">
    <citation type="submission" date="2007-03" db="EMBL/GenBank/DDBJ databases">
        <authorList>
            <person name="Stal L."/>
            <person name="Ferriera S."/>
            <person name="Johnson J."/>
            <person name="Kravitz S."/>
            <person name="Beeson K."/>
            <person name="Sutton G."/>
            <person name="Rogers Y.-H."/>
            <person name="Friedman R."/>
            <person name="Frazier M."/>
            <person name="Venter J.C."/>
        </authorList>
    </citation>
    <scope>NUCLEOTIDE SEQUENCE [LARGE SCALE GENOMIC DNA]</scope>
    <source>
        <strain evidence="5 6">CCY0110</strain>
    </source>
</reference>
<accession>A3ITK6</accession>
<comment type="similarity">
    <text evidence="1 2">Belongs to the peptidase M16 family.</text>
</comment>
<organism evidence="5 6">
    <name type="scientific">Crocosphaera chwakensis CCY0110</name>
    <dbReference type="NCBI Taxonomy" id="391612"/>
    <lineage>
        <taxon>Bacteria</taxon>
        <taxon>Bacillati</taxon>
        <taxon>Cyanobacteriota</taxon>
        <taxon>Cyanophyceae</taxon>
        <taxon>Oscillatoriophycideae</taxon>
        <taxon>Chroococcales</taxon>
        <taxon>Aphanothecaceae</taxon>
        <taxon>Crocosphaera</taxon>
        <taxon>Crocosphaera chwakensis</taxon>
    </lineage>
</organism>
<dbReference type="GO" id="GO:0004222">
    <property type="term" value="F:metalloendopeptidase activity"/>
    <property type="evidence" value="ECO:0007669"/>
    <property type="project" value="InterPro"/>
</dbReference>
<dbReference type="Gene3D" id="3.30.830.10">
    <property type="entry name" value="Metalloenzyme, LuxS/M16 peptidase-like"/>
    <property type="match status" value="2"/>
</dbReference>
<keyword evidence="5" id="KW-0645">Protease</keyword>
<feature type="domain" description="Peptidase M16 N-terminal" evidence="3">
    <location>
        <begin position="16"/>
        <end position="161"/>
    </location>
</feature>
<dbReference type="PANTHER" id="PTHR11851">
    <property type="entry name" value="METALLOPROTEASE"/>
    <property type="match status" value="1"/>
</dbReference>
<dbReference type="PROSITE" id="PS00143">
    <property type="entry name" value="INSULINASE"/>
    <property type="match status" value="1"/>
</dbReference>
<evidence type="ECO:0000313" key="5">
    <source>
        <dbReference type="EMBL" id="EAZ90187.1"/>
    </source>
</evidence>
<keyword evidence="6" id="KW-1185">Reference proteome</keyword>
<keyword evidence="5" id="KW-0378">Hydrolase</keyword>
<evidence type="ECO:0000259" key="4">
    <source>
        <dbReference type="Pfam" id="PF05193"/>
    </source>
</evidence>
<gene>
    <name evidence="5" type="ORF">CY0110_30593</name>
</gene>
<dbReference type="PANTHER" id="PTHR11851:SF49">
    <property type="entry name" value="MITOCHONDRIAL-PROCESSING PEPTIDASE SUBUNIT ALPHA"/>
    <property type="match status" value="1"/>
</dbReference>